<evidence type="ECO:0000313" key="4">
    <source>
        <dbReference type="EMBL" id="KAK9069790.1"/>
    </source>
</evidence>
<accession>A0AAP0D730</accession>
<reference evidence="4 5" key="1">
    <citation type="submission" date="2024-04" db="EMBL/GenBank/DDBJ databases">
        <title>The reference genome of an endangered Asteraceae, Deinandra increscens subsp. villosa, native to the Central Coast of California.</title>
        <authorList>
            <person name="Guilliams M."/>
            <person name="Hasenstab-Lehman K."/>
            <person name="Meyer R."/>
            <person name="Mcevoy S."/>
        </authorList>
    </citation>
    <scope>NUCLEOTIDE SEQUENCE [LARGE SCALE GENOMIC DNA]</scope>
    <source>
        <tissue evidence="4">Leaf</tissue>
    </source>
</reference>
<gene>
    <name evidence="4" type="ORF">SSX86_010186</name>
</gene>
<evidence type="ECO:0000256" key="2">
    <source>
        <dbReference type="SAM" id="SignalP"/>
    </source>
</evidence>
<protein>
    <recommendedName>
        <fullName evidence="3">Gag1-like clamp domain-containing protein</fullName>
    </recommendedName>
</protein>
<proteinExistence type="predicted"/>
<feature type="chain" id="PRO_5043033974" description="Gag1-like clamp domain-containing protein" evidence="2">
    <location>
        <begin position="30"/>
        <end position="166"/>
    </location>
</feature>
<dbReference type="AlphaFoldDB" id="A0AAP0D730"/>
<keyword evidence="2" id="KW-0732">Signal</keyword>
<sequence length="166" mass="18388">MFLVGSLLRFGFVTAWIFHLVACMGGCLGSDAKNKLIKSRESQTGHASQPCMIEGVGKISMCEMDDNAACISSSSTPSPTLDSQATGNTSQEFINHGFLLWNQVRQQWVGNKRKSKQTDQNHEPRLSRNATYGSLLGSNKPFTEPVPLPEMIDFLVDVWEQEGLYD</sequence>
<dbReference type="Pfam" id="PF13259">
    <property type="entry name" value="clamp_Gag1-like"/>
    <property type="match status" value="1"/>
</dbReference>
<feature type="compositionally biased region" description="Basic and acidic residues" evidence="1">
    <location>
        <begin position="116"/>
        <end position="126"/>
    </location>
</feature>
<feature type="domain" description="Gag1-like clamp" evidence="3">
    <location>
        <begin position="61"/>
        <end position="166"/>
    </location>
</feature>
<dbReference type="PANTHER" id="PTHR33373">
    <property type="entry name" value="OS07G0479600 PROTEIN"/>
    <property type="match status" value="1"/>
</dbReference>
<keyword evidence="5" id="KW-1185">Reference proteome</keyword>
<dbReference type="PANTHER" id="PTHR33373:SF35">
    <property type="entry name" value="DUF4050 DOMAIN-CONTAINING PROTEIN"/>
    <property type="match status" value="1"/>
</dbReference>
<name>A0AAP0D730_9ASTR</name>
<dbReference type="Proteomes" id="UP001408789">
    <property type="component" value="Unassembled WGS sequence"/>
</dbReference>
<evidence type="ECO:0000313" key="5">
    <source>
        <dbReference type="Proteomes" id="UP001408789"/>
    </source>
</evidence>
<feature type="compositionally biased region" description="Polar residues" evidence="1">
    <location>
        <begin position="128"/>
        <end position="139"/>
    </location>
</feature>
<feature type="signal peptide" evidence="2">
    <location>
        <begin position="1"/>
        <end position="29"/>
    </location>
</feature>
<dbReference type="EMBL" id="JBCNJP010000012">
    <property type="protein sequence ID" value="KAK9069790.1"/>
    <property type="molecule type" value="Genomic_DNA"/>
</dbReference>
<evidence type="ECO:0000256" key="1">
    <source>
        <dbReference type="SAM" id="MobiDB-lite"/>
    </source>
</evidence>
<feature type="region of interest" description="Disordered" evidence="1">
    <location>
        <begin position="111"/>
        <end position="139"/>
    </location>
</feature>
<comment type="caution">
    <text evidence="4">The sequence shown here is derived from an EMBL/GenBank/DDBJ whole genome shotgun (WGS) entry which is preliminary data.</text>
</comment>
<dbReference type="InterPro" id="IPR025124">
    <property type="entry name" value="Gag1-like_clamp"/>
</dbReference>
<evidence type="ECO:0000259" key="3">
    <source>
        <dbReference type="Pfam" id="PF13259"/>
    </source>
</evidence>
<organism evidence="4 5">
    <name type="scientific">Deinandra increscens subsp. villosa</name>
    <dbReference type="NCBI Taxonomy" id="3103831"/>
    <lineage>
        <taxon>Eukaryota</taxon>
        <taxon>Viridiplantae</taxon>
        <taxon>Streptophyta</taxon>
        <taxon>Embryophyta</taxon>
        <taxon>Tracheophyta</taxon>
        <taxon>Spermatophyta</taxon>
        <taxon>Magnoliopsida</taxon>
        <taxon>eudicotyledons</taxon>
        <taxon>Gunneridae</taxon>
        <taxon>Pentapetalae</taxon>
        <taxon>asterids</taxon>
        <taxon>campanulids</taxon>
        <taxon>Asterales</taxon>
        <taxon>Asteraceae</taxon>
        <taxon>Asteroideae</taxon>
        <taxon>Heliantheae alliance</taxon>
        <taxon>Madieae</taxon>
        <taxon>Madiinae</taxon>
        <taxon>Deinandra</taxon>
    </lineage>
</organism>